<feature type="compositionally biased region" description="Gly residues" evidence="3">
    <location>
        <begin position="190"/>
        <end position="209"/>
    </location>
</feature>
<dbReference type="InterPro" id="IPR016024">
    <property type="entry name" value="ARM-type_fold"/>
</dbReference>
<feature type="compositionally biased region" description="Gly residues" evidence="3">
    <location>
        <begin position="169"/>
        <end position="183"/>
    </location>
</feature>
<dbReference type="PANTHER" id="PTHR23346">
    <property type="entry name" value="TRANSLATIONAL ACTIVATOR GCN1-RELATED"/>
    <property type="match status" value="1"/>
</dbReference>
<name>A0A7S1C9J2_9STRA</name>
<dbReference type="Pfam" id="PF23271">
    <property type="entry name" value="HEAT_GCN1"/>
    <property type="match status" value="1"/>
</dbReference>
<feature type="repeat" description="HEAT" evidence="2">
    <location>
        <begin position="1797"/>
        <end position="1834"/>
    </location>
</feature>
<evidence type="ECO:0000259" key="4">
    <source>
        <dbReference type="SMART" id="SM01349"/>
    </source>
</evidence>
<keyword evidence="1" id="KW-0677">Repeat</keyword>
<feature type="compositionally biased region" description="Low complexity" evidence="3">
    <location>
        <begin position="210"/>
        <end position="219"/>
    </location>
</feature>
<feature type="repeat" description="HEAT" evidence="2">
    <location>
        <begin position="2392"/>
        <end position="2430"/>
    </location>
</feature>
<dbReference type="GO" id="GO:0005829">
    <property type="term" value="C:cytosol"/>
    <property type="evidence" value="ECO:0007669"/>
    <property type="project" value="TreeGrafter"/>
</dbReference>
<evidence type="ECO:0000256" key="3">
    <source>
        <dbReference type="SAM" id="MobiDB-lite"/>
    </source>
</evidence>
<feature type="domain" description="TOG" evidence="4">
    <location>
        <begin position="1158"/>
        <end position="1389"/>
    </location>
</feature>
<dbReference type="EMBL" id="HBFS01007173">
    <property type="protein sequence ID" value="CAD8911656.1"/>
    <property type="molecule type" value="Transcribed_RNA"/>
</dbReference>
<evidence type="ECO:0000313" key="5">
    <source>
        <dbReference type="EMBL" id="CAD8911656.1"/>
    </source>
</evidence>
<dbReference type="PROSITE" id="PS50077">
    <property type="entry name" value="HEAT_REPEAT"/>
    <property type="match status" value="3"/>
</dbReference>
<dbReference type="Pfam" id="PF24984">
    <property type="entry name" value="HEAT_EF3_GNC1"/>
    <property type="match status" value="1"/>
</dbReference>
<dbReference type="InterPro" id="IPR011989">
    <property type="entry name" value="ARM-like"/>
</dbReference>
<feature type="region of interest" description="Disordered" evidence="3">
    <location>
        <begin position="149"/>
        <end position="219"/>
    </location>
</feature>
<gene>
    <name evidence="5" type="ORF">BSP0115_LOCUS4883</name>
</gene>
<reference evidence="5" key="1">
    <citation type="submission" date="2021-01" db="EMBL/GenBank/DDBJ databases">
        <authorList>
            <person name="Corre E."/>
            <person name="Pelletier E."/>
            <person name="Niang G."/>
            <person name="Scheremetjew M."/>
            <person name="Finn R."/>
            <person name="Kale V."/>
            <person name="Holt S."/>
            <person name="Cochrane G."/>
            <person name="Meng A."/>
            <person name="Brown T."/>
            <person name="Cohen L."/>
        </authorList>
    </citation>
    <scope>NUCLEOTIDE SEQUENCE</scope>
    <source>
        <strain evidence="5">Ms1</strain>
    </source>
</reference>
<dbReference type="InterPro" id="IPR021133">
    <property type="entry name" value="HEAT_type_2"/>
</dbReference>
<dbReference type="GO" id="GO:0034198">
    <property type="term" value="P:cellular response to amino acid starvation"/>
    <property type="evidence" value="ECO:0007669"/>
    <property type="project" value="TreeGrafter"/>
</dbReference>
<accession>A0A7S1C9J2</accession>
<dbReference type="GO" id="GO:0006417">
    <property type="term" value="P:regulation of translation"/>
    <property type="evidence" value="ECO:0007669"/>
    <property type="project" value="TreeGrafter"/>
</dbReference>
<evidence type="ECO:0000256" key="1">
    <source>
        <dbReference type="ARBA" id="ARBA00022737"/>
    </source>
</evidence>
<dbReference type="InterPro" id="IPR034085">
    <property type="entry name" value="TOG"/>
</dbReference>
<organism evidence="5">
    <name type="scientific">Bicosoecida sp. CB-2014</name>
    <dbReference type="NCBI Taxonomy" id="1486930"/>
    <lineage>
        <taxon>Eukaryota</taxon>
        <taxon>Sar</taxon>
        <taxon>Stramenopiles</taxon>
        <taxon>Bigyra</taxon>
        <taxon>Opalozoa</taxon>
        <taxon>Bicosoecida</taxon>
    </lineage>
</organism>
<feature type="region of interest" description="Disordered" evidence="3">
    <location>
        <begin position="543"/>
        <end position="569"/>
    </location>
</feature>
<dbReference type="GO" id="GO:0019887">
    <property type="term" value="F:protein kinase regulator activity"/>
    <property type="evidence" value="ECO:0007669"/>
    <property type="project" value="TreeGrafter"/>
</dbReference>
<dbReference type="Pfam" id="PF24987">
    <property type="entry name" value="HEAT_EF3_N"/>
    <property type="match status" value="2"/>
</dbReference>
<dbReference type="Gene3D" id="1.25.10.10">
    <property type="entry name" value="Leucine-rich Repeat Variant"/>
    <property type="match status" value="7"/>
</dbReference>
<dbReference type="InterPro" id="IPR057546">
    <property type="entry name" value="HEAT_GCN1"/>
</dbReference>
<dbReference type="SMART" id="SM01349">
    <property type="entry name" value="TOG"/>
    <property type="match status" value="2"/>
</dbReference>
<proteinExistence type="predicted"/>
<sequence length="2508" mass="259726">MAAVSPRRSLAIAAFVVAASTRPLCSFNTRTSAPASVTSVSAIGTTSSGLRPAGLMSGAAYTNEARFVNGPKSAAALFGPFTKRASFVYAAPLINPAGRKPEDVVPIADTLVTLAGALVRVLKEHSGRVLAATTNAAIAKDLRGETAAMPDESAAAEDGATAVSSKGASRGGAGAGGSRGGRGAAAAGSRGKGGAGAARAAGGAGGGGSAYKTSSSGSSAFRTAPLPIHRALVQLLLHPVPMVRDATARQVTASLSSVEGLSAALLHALAEHLRDVALGRTGLAGGASGAGSGSATPSLKSVKGDLCSLHDAEGVDGRVSPRFTYRAVPHPSVTAQALAALLPGAESTVAPAAVATLIPQALLVAHSFAAGSNVERVALWGRVVRRLAAAVTGGVAAISGAFLAEETAEALVAHLKGQEGIWSDIDVFREGACRAVASLINGVGAAATIKDADRAAIAIDGMRSFAATQVLPLLTASLDSDGAEVAALSPLELVILATPAGTLCEPPPEEGVYVAKAVESKNVGGRDEAAWAAKVRAEINAKKSTKGAGARGGGKAAPKVDDSDAKKIAEQDDTRKRVTVLRNRLVATLAAVRAFSGAKKRAVRPLLPTIVRHLQPVFSARAVATHVFDVMLVVASAAAWPIPSVAHTLTRALEIVQVEAKKLHSFAAVFRRLFQELAPEIVASLSDSGVTTHLPATSMHVLFPALRAALTSKTTMPQAVLEPALQILAAHATLPAPMVGEEAPEGGPLVNLEDVAAEAASALSSVGAVFSTAATAGSDASVRLGLVGDVATASTVTAHAVALAETTAHLALRSGIVQVLLKLSAVAPRASPSPAAVLSAVCRDANACDVPIAPFEALPLLGDAGLLSAEAAVRATCLHALSTLLLGNNAAAAAGADAGGAGGSPVTEGGARLLEDSLLTSRLWVAVHDGDDDNSAAADALWTRCGASIGTDYMALLLPLLSHKEPNTRKSAGRAIASALSRFPDTETETLTALFEKFTRNAEGLALTVDGTWRPRVGVMNSLEAACRRHALTVDGGCELLRFLIARGLSDDNDGVRIAALDAGVALSDEYGADHTHDLLPILEEFIAEGPRSELAGPNTTAQDHQHEGAVVLLGSLASHLDPSDPKVPATVDTLFAALKTPSEAVQKAVAGCLPRLMKAVKDRAGEFLATLLDRLQNGEGYGDRRGAAYGLAGAVKGLGLGSLKAHNVVDVLEVAASNRSNPGARQGALFAFECLCGSLGLLFEPYVIRILPLLIKAYGDSVREVREAAPPAAQVIMSKLSGHGVKLVMPVLLKGLQEIQWRSKQASIVLLGKMAYCAPRQLSSCLPQIVPKLCEAFGDTHPRVQQAGREALQDVGSVIRNPEILELVPMLLGALSDPADRTGEALDSLTDTAFVHSIDPPSLALIVPILRRGLAARKSAIKSKAAMIVGNMSSLIQDEKDILPYLNQLVPQLKKTLLDPIPDVRSVASRALGTLASGIGEEHFGDLVAWLVDTLQADTSTVERSGGAQGLSEVIVALGEPRLSEVLTELLPLATHPAASSREGLLWVLAFLPRSMGEAFGPYIGTVLPLIVQGLADDSDMVRDVAMRAGQVIVNVHALTATEALLPALNEGMHSDNWRIRQSSVQLLGDMLFRLAGNVKAVGMTGDDGDDAGHGSSGTMRAITARLGRERRDSVLSSIYIMRSDNSAVVRQCALQVWKTIVENTPRTLRDLLATLVEQLIASLASGNIDKRGVAGRCLGDIVRKLGERVLPEIIPILRDNLRSDDEGTRQGVCFGLSEVIGAGSKKQLDEYMEVIIPAVQLALCDTSEDVREAAAVAFSTLQKTVGPRAVDDIIPALLAALDTDDRDESANALHGLRQILHHRAREIMGYLVPKLTTLPISDFHARAIGAVAEATGPTLHHYINRLLPPLFEHLVQNGGAAAAAGAGGDGADGDGEEKVVDMDAVMGTPVGVASVAVVLAVQDQGVQWLTTELKKLCSHEDAGNRRIACFLLGRFAAEATVDYSEQVPMILKELVYRLADPDATARGQGWAALKALVAAITPAALMPHLNFARQCLNNVVSDSRHRRDAVFVDGSFVLPGLCVPGGLDCLLPLFSTAVLNGSADQREVAGNAIGDMLTVTSAKFLASYSKKLPGPLIRAANEKFPGHVKDALLRTLTIAIDKGIVAKHFIPQLQSTFVKGLSDVTSAVRDRAATALGKLLAMKVAVRVDPVVNDLCNGAERNTGGVREAMLAALQGVLRNAGAKVTAPVRASVAERLLAMLDDADSALRRLAAGGVGAAVASMDEESAHAFVATHLLPESEAVAAEWQLRHGRALALNAILKQSAGVLAPSLPRVIVQVRECMVDDKVPVRQAACAAIGLLLAFAEAGAATGGAAGGAGGDAGAAIASELLPAMPELLKDSSASVRRACARGIKRFAKLAPEAVRTHLGALVPPLLAAVKDTNISVKLAAERALLHVLQVHSHPETVAAYAKSADAETAAFVQGYATRVLKKLAPESDEDSDDEDE</sequence>
<feature type="compositionally biased region" description="Basic and acidic residues" evidence="3">
    <location>
        <begin position="558"/>
        <end position="569"/>
    </location>
</feature>
<feature type="repeat" description="HEAT" evidence="2">
    <location>
        <begin position="1450"/>
        <end position="1488"/>
    </location>
</feature>
<dbReference type="PANTHER" id="PTHR23346:SF7">
    <property type="entry name" value="STALLED RIBOSOME SENSOR GCN1"/>
    <property type="match status" value="1"/>
</dbReference>
<protein>
    <recommendedName>
        <fullName evidence="4">TOG domain-containing protein</fullName>
    </recommendedName>
</protein>
<dbReference type="SUPFAM" id="SSF48371">
    <property type="entry name" value="ARM repeat"/>
    <property type="match status" value="5"/>
</dbReference>
<dbReference type="Pfam" id="PF25801">
    <property type="entry name" value="HEAT_GCN1_C_2"/>
    <property type="match status" value="1"/>
</dbReference>
<feature type="domain" description="TOG" evidence="4">
    <location>
        <begin position="1592"/>
        <end position="1855"/>
    </location>
</feature>
<evidence type="ECO:0000256" key="2">
    <source>
        <dbReference type="PROSITE-ProRule" id="PRU00103"/>
    </source>
</evidence>